<evidence type="ECO:0000256" key="1">
    <source>
        <dbReference type="ARBA" id="ARBA00022676"/>
    </source>
</evidence>
<dbReference type="PANTHER" id="PTHR43285:SF4">
    <property type="entry name" value="TRANSFERASE"/>
    <property type="match status" value="1"/>
</dbReference>
<sequence length="303" mass="32648">MQYAPIIKEIGRGAKGARPMTEAQAESLFGDILDQRVPDLELGAILLSMRIKGEDADELAGFKRAMDARTAQVAVPAGPRCVVLPTYNGGRKQANLMPLVALLLARDGVPVLIQGRHDFESRVSPFELLGALGITPAADTDDAARQLADRRLACLPVATLCPGLDALLALRRRVGLRNSGHTLAKLLDPCRGHSVRVIAVTHPEYLERMAEQLDREHACALLMRATEGEAYAHPRRRPRLLGYVDGAARVLFEQEDGDPTREPGEGCAVADNAAQIRAMLDGAQAVPQPILDQVSALAQLARA</sequence>
<evidence type="ECO:0000259" key="3">
    <source>
        <dbReference type="Pfam" id="PF02885"/>
    </source>
</evidence>
<keyword evidence="2" id="KW-0808">Transferase</keyword>
<dbReference type="PANTHER" id="PTHR43285">
    <property type="entry name" value="ANTHRANILATE PHOSPHORIBOSYLTRANSFERASE"/>
    <property type="match status" value="1"/>
</dbReference>
<dbReference type="Pfam" id="PF02885">
    <property type="entry name" value="Glycos_trans_3N"/>
    <property type="match status" value="1"/>
</dbReference>
<keyword evidence="5" id="KW-1185">Reference proteome</keyword>
<accession>A0ABX7M5P5</accession>
<feature type="domain" description="Glycosyl transferase family 3 N-terminal" evidence="3">
    <location>
        <begin position="5"/>
        <end position="68"/>
    </location>
</feature>
<evidence type="ECO:0000313" key="4">
    <source>
        <dbReference type="EMBL" id="QSI76024.1"/>
    </source>
</evidence>
<dbReference type="InterPro" id="IPR035902">
    <property type="entry name" value="Nuc_phospho_transferase"/>
</dbReference>
<organism evidence="4 5">
    <name type="scientific">Niveibacterium microcysteis</name>
    <dbReference type="NCBI Taxonomy" id="2811415"/>
    <lineage>
        <taxon>Bacteria</taxon>
        <taxon>Pseudomonadati</taxon>
        <taxon>Pseudomonadota</taxon>
        <taxon>Betaproteobacteria</taxon>
        <taxon>Rhodocyclales</taxon>
        <taxon>Rhodocyclaceae</taxon>
        <taxon>Niveibacterium</taxon>
    </lineage>
</organism>
<keyword evidence="4" id="KW-0238">DNA-binding</keyword>
<gene>
    <name evidence="4" type="primary">ybiB</name>
    <name evidence="4" type="ORF">JY500_16315</name>
</gene>
<dbReference type="InterPro" id="IPR036320">
    <property type="entry name" value="Glycosyl_Trfase_fam3_N_dom_sf"/>
</dbReference>
<dbReference type="Proteomes" id="UP000663570">
    <property type="component" value="Chromosome"/>
</dbReference>
<dbReference type="NCBIfam" id="NF006005">
    <property type="entry name" value="PRK08136.1"/>
    <property type="match status" value="1"/>
</dbReference>
<reference evidence="4 5" key="1">
    <citation type="submission" date="2021-02" db="EMBL/GenBank/DDBJ databases">
        <title>Niveibacterium changnyeongensis HC41.</title>
        <authorList>
            <person name="Kang M."/>
        </authorList>
    </citation>
    <scope>NUCLEOTIDE SEQUENCE [LARGE SCALE GENOMIC DNA]</scope>
    <source>
        <strain evidence="4 5">HC41</strain>
    </source>
</reference>
<evidence type="ECO:0000313" key="5">
    <source>
        <dbReference type="Proteomes" id="UP000663570"/>
    </source>
</evidence>
<dbReference type="EMBL" id="CP071060">
    <property type="protein sequence ID" value="QSI76024.1"/>
    <property type="molecule type" value="Genomic_DNA"/>
</dbReference>
<dbReference type="InterPro" id="IPR017459">
    <property type="entry name" value="Glycosyl_Trfase_fam3_N_dom"/>
</dbReference>
<keyword evidence="1" id="KW-0328">Glycosyltransferase</keyword>
<dbReference type="RefSeq" id="WP_206253826.1">
    <property type="nucleotide sequence ID" value="NZ_CP071060.1"/>
</dbReference>
<name>A0ABX7M5P5_9RHOO</name>
<dbReference type="GO" id="GO:0003677">
    <property type="term" value="F:DNA binding"/>
    <property type="evidence" value="ECO:0007669"/>
    <property type="project" value="UniProtKB-KW"/>
</dbReference>
<dbReference type="InterPro" id="IPR005940">
    <property type="entry name" value="Anthranilate_Pribosyl_Tfrase"/>
</dbReference>
<proteinExistence type="predicted"/>
<dbReference type="SUPFAM" id="SSF47648">
    <property type="entry name" value="Nucleoside phosphorylase/phosphoribosyltransferase N-terminal domain"/>
    <property type="match status" value="1"/>
</dbReference>
<dbReference type="Gene3D" id="1.20.970.10">
    <property type="entry name" value="Transferase, Pyrimidine Nucleoside Phosphorylase, Chain C"/>
    <property type="match status" value="1"/>
</dbReference>
<evidence type="ECO:0000256" key="2">
    <source>
        <dbReference type="ARBA" id="ARBA00022679"/>
    </source>
</evidence>
<dbReference type="SUPFAM" id="SSF52418">
    <property type="entry name" value="Nucleoside phosphorylase/phosphoribosyltransferase catalytic domain"/>
    <property type="match status" value="1"/>
</dbReference>
<protein>
    <submittedName>
        <fullName evidence="4">DNA-binding protein YbiB</fullName>
    </submittedName>
</protein>
<dbReference type="Gene3D" id="3.40.1030.10">
    <property type="entry name" value="Nucleoside phosphorylase/phosphoribosyltransferase catalytic domain"/>
    <property type="match status" value="1"/>
</dbReference>